<dbReference type="SUPFAM" id="SSF46689">
    <property type="entry name" value="Homeodomain-like"/>
    <property type="match status" value="1"/>
</dbReference>
<evidence type="ECO:0000256" key="12">
    <source>
        <dbReference type="SAM" id="MobiDB-lite"/>
    </source>
</evidence>
<dbReference type="Pfam" id="PF13293">
    <property type="entry name" value="DUF4074"/>
    <property type="match status" value="1"/>
</dbReference>
<dbReference type="GO" id="GO:0000981">
    <property type="term" value="F:DNA-binding transcription factor activity, RNA polymerase II-specific"/>
    <property type="evidence" value="ECO:0007669"/>
    <property type="project" value="InterPro"/>
</dbReference>
<dbReference type="PROSITE" id="PS00027">
    <property type="entry name" value="HOMEOBOX_1"/>
    <property type="match status" value="1"/>
</dbReference>
<sequence>MQKTLYYENAGSFRGCSYQEPTGLGYMGSQAFPAPVQYPSASYYQPDASPCVPSRETEHNPSSIRAGVCRLPDLAELPLCLQPAVRSPGSSSTSTQSSSPDQALAPPHPADKLPSTATSAAGQGRRNSTGNNGPKQIFPWMKDTRHNSKQQKNDFSDSGETSAGTSPPSPASKRARTAYTNSQLVELEKEFHFNRYLCRPRRVEMAKLLTLTERQIKIWFQNRRMKYKKDHKLKGGVGSSPGGSPSQSPLIGSYFQPGDAGYEAPLPNTYPKPHGNVHGLAAYSTPLYDCPPPQKRCRVAAVASDYDPLSLQEDGYGSHILQGSPGYAEPSYRESMPGNSGSIFNLLHASSSLDYSCTAQIPGKHPLGPCKPHPSYTDLNSHPTLQGTAQEPPTLTHL</sequence>
<dbReference type="PROSITE" id="PS00032">
    <property type="entry name" value="ANTENNAPEDIA"/>
    <property type="match status" value="1"/>
</dbReference>
<evidence type="ECO:0000256" key="3">
    <source>
        <dbReference type="ARBA" id="ARBA00009107"/>
    </source>
</evidence>
<feature type="compositionally biased region" description="Polar residues" evidence="12">
    <location>
        <begin position="377"/>
        <end position="398"/>
    </location>
</feature>
<comment type="caution">
    <text evidence="14">The sequence shown here is derived from an EMBL/GenBank/DDBJ whole genome shotgun (WGS) entry which is preliminary data.</text>
</comment>
<dbReference type="GO" id="GO:0000978">
    <property type="term" value="F:RNA polymerase II cis-regulatory region sequence-specific DNA binding"/>
    <property type="evidence" value="ECO:0007669"/>
    <property type="project" value="TreeGrafter"/>
</dbReference>
<keyword evidence="6 10" id="KW-0238">DNA-binding</keyword>
<keyword evidence="9 10" id="KW-0539">Nucleus</keyword>
<evidence type="ECO:0000313" key="15">
    <source>
        <dbReference type="Proteomes" id="UP001230051"/>
    </source>
</evidence>
<dbReference type="InterPro" id="IPR001356">
    <property type="entry name" value="HD"/>
</dbReference>
<evidence type="ECO:0000256" key="5">
    <source>
        <dbReference type="ARBA" id="ARBA00023015"/>
    </source>
</evidence>
<dbReference type="Pfam" id="PF00046">
    <property type="entry name" value="Homeodomain"/>
    <property type="match status" value="1"/>
</dbReference>
<keyword evidence="4" id="KW-0217">Developmental protein</keyword>
<gene>
    <name evidence="14" type="primary">Hoxd3</name>
    <name evidence="14" type="ORF">AOXY_G33159</name>
</gene>
<dbReference type="PANTHER" id="PTHR45664:SF11">
    <property type="entry name" value="HOMEOBOX PROTEIN HOX-B3"/>
    <property type="match status" value="1"/>
</dbReference>
<dbReference type="InterPro" id="IPR009057">
    <property type="entry name" value="Homeodomain-like_sf"/>
</dbReference>
<comment type="similarity">
    <text evidence="3">Belongs to the Antp homeobox family.</text>
</comment>
<feature type="domain" description="Homeobox" evidence="13">
    <location>
        <begin position="170"/>
        <end position="230"/>
    </location>
</feature>
<dbReference type="InterPro" id="IPR001827">
    <property type="entry name" value="Homeobox_Antennapedia_CS"/>
</dbReference>
<dbReference type="InterPro" id="IPR020479">
    <property type="entry name" value="HD_metazoa"/>
</dbReference>
<keyword evidence="7 10" id="KW-0371">Homeobox</keyword>
<dbReference type="GO" id="GO:0005634">
    <property type="term" value="C:nucleus"/>
    <property type="evidence" value="ECO:0007669"/>
    <property type="project" value="UniProtKB-SubCell"/>
</dbReference>
<dbReference type="PRINTS" id="PR00024">
    <property type="entry name" value="HOMEOBOX"/>
</dbReference>
<dbReference type="CDD" id="cd00086">
    <property type="entry name" value="homeodomain"/>
    <property type="match status" value="1"/>
</dbReference>
<evidence type="ECO:0000256" key="8">
    <source>
        <dbReference type="ARBA" id="ARBA00023163"/>
    </source>
</evidence>
<dbReference type="SMART" id="SM00389">
    <property type="entry name" value="HOX"/>
    <property type="match status" value="1"/>
</dbReference>
<evidence type="ECO:0000256" key="10">
    <source>
        <dbReference type="PROSITE-ProRule" id="PRU00108"/>
    </source>
</evidence>
<dbReference type="GO" id="GO:0009952">
    <property type="term" value="P:anterior/posterior pattern specification"/>
    <property type="evidence" value="ECO:0007669"/>
    <property type="project" value="TreeGrafter"/>
</dbReference>
<protein>
    <submittedName>
        <fullName evidence="14">Homeobox protein Hox-D3-like</fullName>
    </submittedName>
</protein>
<comment type="function">
    <text evidence="1">Sequence-specific transcription factor which is part of a developmental regulatory system that provides cells with specific positional identities on the anterior-posterior axis.</text>
</comment>
<dbReference type="Gene3D" id="1.10.10.60">
    <property type="entry name" value="Homeodomain-like"/>
    <property type="match status" value="1"/>
</dbReference>
<feature type="compositionally biased region" description="Basic and acidic residues" evidence="12">
    <location>
        <begin position="142"/>
        <end position="155"/>
    </location>
</feature>
<dbReference type="AlphaFoldDB" id="A0AAD8CGS5"/>
<reference evidence="14" key="1">
    <citation type="submission" date="2022-02" db="EMBL/GenBank/DDBJ databases">
        <title>Atlantic sturgeon de novo genome assembly.</title>
        <authorList>
            <person name="Stock M."/>
            <person name="Klopp C."/>
            <person name="Guiguen Y."/>
            <person name="Cabau C."/>
            <person name="Parinello H."/>
            <person name="Santidrian Yebra-Pimentel E."/>
            <person name="Kuhl H."/>
            <person name="Dirks R.P."/>
            <person name="Guessner J."/>
            <person name="Wuertz S."/>
            <person name="Du K."/>
            <person name="Schartl M."/>
        </authorList>
    </citation>
    <scope>NUCLEOTIDE SEQUENCE</scope>
    <source>
        <strain evidence="14">STURGEONOMICS-FGT-2020</strain>
        <tissue evidence="14">Whole blood</tissue>
    </source>
</reference>
<evidence type="ECO:0000256" key="4">
    <source>
        <dbReference type="ARBA" id="ARBA00022473"/>
    </source>
</evidence>
<evidence type="ECO:0000256" key="7">
    <source>
        <dbReference type="ARBA" id="ARBA00023155"/>
    </source>
</evidence>
<evidence type="ECO:0000256" key="11">
    <source>
        <dbReference type="RuleBase" id="RU000682"/>
    </source>
</evidence>
<comment type="subcellular location">
    <subcellularLocation>
        <location evidence="2 10 11">Nucleus</location>
    </subcellularLocation>
</comment>
<dbReference type="FunFam" id="1.10.10.60:FF:000504">
    <property type="entry name" value="Transcription factor RFX3"/>
    <property type="match status" value="1"/>
</dbReference>
<dbReference type="PANTHER" id="PTHR45664">
    <property type="entry name" value="PROTEIN ZERKNUELLT 1-RELATED"/>
    <property type="match status" value="1"/>
</dbReference>
<evidence type="ECO:0000256" key="1">
    <source>
        <dbReference type="ARBA" id="ARBA00003263"/>
    </source>
</evidence>
<evidence type="ECO:0000256" key="9">
    <source>
        <dbReference type="ARBA" id="ARBA00023242"/>
    </source>
</evidence>
<dbReference type="PROSITE" id="PS50071">
    <property type="entry name" value="HOMEOBOX_2"/>
    <property type="match status" value="1"/>
</dbReference>
<name>A0AAD8CGS5_ACIOX</name>
<accession>A0AAD8CGS5</accession>
<evidence type="ECO:0000256" key="2">
    <source>
        <dbReference type="ARBA" id="ARBA00004123"/>
    </source>
</evidence>
<keyword evidence="8" id="KW-0804">Transcription</keyword>
<proteinExistence type="inferred from homology"/>
<feature type="region of interest" description="Disordered" evidence="12">
    <location>
        <begin position="84"/>
        <end position="178"/>
    </location>
</feature>
<evidence type="ECO:0000313" key="14">
    <source>
        <dbReference type="EMBL" id="KAK1151137.1"/>
    </source>
</evidence>
<dbReference type="GO" id="GO:0048704">
    <property type="term" value="P:embryonic skeletal system morphogenesis"/>
    <property type="evidence" value="ECO:0007669"/>
    <property type="project" value="TreeGrafter"/>
</dbReference>
<feature type="region of interest" description="Disordered" evidence="12">
    <location>
        <begin position="368"/>
        <end position="398"/>
    </location>
</feature>
<dbReference type="InterPro" id="IPR025281">
    <property type="entry name" value="DUF4074"/>
</dbReference>
<feature type="compositionally biased region" description="Low complexity" evidence="12">
    <location>
        <begin position="87"/>
        <end position="100"/>
    </location>
</feature>
<dbReference type="Proteomes" id="UP001230051">
    <property type="component" value="Unassembled WGS sequence"/>
</dbReference>
<evidence type="ECO:0000256" key="6">
    <source>
        <dbReference type="ARBA" id="ARBA00023125"/>
    </source>
</evidence>
<keyword evidence="5" id="KW-0805">Transcription regulation</keyword>
<feature type="DNA-binding region" description="Homeobox" evidence="10">
    <location>
        <begin position="172"/>
        <end position="231"/>
    </location>
</feature>
<dbReference type="InterPro" id="IPR017970">
    <property type="entry name" value="Homeobox_CS"/>
</dbReference>
<feature type="compositionally biased region" description="Polar residues" evidence="12">
    <location>
        <begin position="115"/>
        <end position="134"/>
    </location>
</feature>
<organism evidence="14 15">
    <name type="scientific">Acipenser oxyrinchus oxyrinchus</name>
    <dbReference type="NCBI Taxonomy" id="40147"/>
    <lineage>
        <taxon>Eukaryota</taxon>
        <taxon>Metazoa</taxon>
        <taxon>Chordata</taxon>
        <taxon>Craniata</taxon>
        <taxon>Vertebrata</taxon>
        <taxon>Euteleostomi</taxon>
        <taxon>Actinopterygii</taxon>
        <taxon>Chondrostei</taxon>
        <taxon>Acipenseriformes</taxon>
        <taxon>Acipenseridae</taxon>
        <taxon>Acipenser</taxon>
    </lineage>
</organism>
<keyword evidence="15" id="KW-1185">Reference proteome</keyword>
<evidence type="ECO:0000259" key="13">
    <source>
        <dbReference type="PROSITE" id="PS50071"/>
    </source>
</evidence>
<dbReference type="EMBL" id="JAGXEW010000054">
    <property type="protein sequence ID" value="KAK1151137.1"/>
    <property type="molecule type" value="Genomic_DNA"/>
</dbReference>